<protein>
    <submittedName>
        <fullName evidence="4">Nucleoside hydrolase</fullName>
    </submittedName>
</protein>
<dbReference type="InterPro" id="IPR015910">
    <property type="entry name" value="I/U_nuclsd_hydro_CS"/>
</dbReference>
<name>A0A537IXL3_9BACT</name>
<dbReference type="EMBL" id="VBAP01000031">
    <property type="protein sequence ID" value="TMI76058.1"/>
    <property type="molecule type" value="Genomic_DNA"/>
</dbReference>
<accession>A0A537IXL3</accession>
<gene>
    <name evidence="4" type="ORF">E6H05_04880</name>
</gene>
<dbReference type="SUPFAM" id="SSF53590">
    <property type="entry name" value="Nucleoside hydrolase"/>
    <property type="match status" value="1"/>
</dbReference>
<dbReference type="Pfam" id="PF01156">
    <property type="entry name" value="IU_nuc_hydro"/>
    <property type="match status" value="1"/>
</dbReference>
<sequence length="308" mass="33720">MRRFIIDTDTASDDAVAILMAHRWPDVQVDAVTIVAGNVPVEMGAKNAGYTIELCGKSTPVFLGNPRPLLREPSWAFFFHGPDGMGGMNYPPPKRPPEAEHAVDALIRLTRARPGEYTLVTLGPLTNIAIALGKAPDVAQKVKQCYVMGGAACTVGNITPAAEYNVWVDPEAARIVFQSGLPILMVGWEHCRGQAALDEADMKLVRSLRTTFADFALDCNTAALKAATEWLGDPGLTLPDPVTMSIALDPSVCMDRQKHFVDVETGSDLTRGMTVVDRHGVLNKEPNIEVCWTIDFVKWKDTLYRMLR</sequence>
<evidence type="ECO:0000313" key="5">
    <source>
        <dbReference type="Proteomes" id="UP000318834"/>
    </source>
</evidence>
<dbReference type="Gene3D" id="3.90.245.10">
    <property type="entry name" value="Ribonucleoside hydrolase-like"/>
    <property type="match status" value="1"/>
</dbReference>
<organism evidence="4 5">
    <name type="scientific">Candidatus Segetimicrobium genomatis</name>
    <dbReference type="NCBI Taxonomy" id="2569760"/>
    <lineage>
        <taxon>Bacteria</taxon>
        <taxon>Bacillati</taxon>
        <taxon>Candidatus Sysuimicrobiota</taxon>
        <taxon>Candidatus Sysuimicrobiia</taxon>
        <taxon>Candidatus Sysuimicrobiales</taxon>
        <taxon>Candidatus Segetimicrobiaceae</taxon>
        <taxon>Candidatus Segetimicrobium</taxon>
    </lineage>
</organism>
<proteinExistence type="predicted"/>
<dbReference type="AlphaFoldDB" id="A0A537IXL3"/>
<dbReference type="GO" id="GO:0006152">
    <property type="term" value="P:purine nucleoside catabolic process"/>
    <property type="evidence" value="ECO:0007669"/>
    <property type="project" value="TreeGrafter"/>
</dbReference>
<keyword evidence="1 4" id="KW-0378">Hydrolase</keyword>
<comment type="caution">
    <text evidence="4">The sequence shown here is derived from an EMBL/GenBank/DDBJ whole genome shotgun (WGS) entry which is preliminary data.</text>
</comment>
<dbReference type="Proteomes" id="UP000318834">
    <property type="component" value="Unassembled WGS sequence"/>
</dbReference>
<dbReference type="GO" id="GO:0005829">
    <property type="term" value="C:cytosol"/>
    <property type="evidence" value="ECO:0007669"/>
    <property type="project" value="TreeGrafter"/>
</dbReference>
<dbReference type="InterPro" id="IPR023186">
    <property type="entry name" value="IUNH"/>
</dbReference>
<evidence type="ECO:0000259" key="3">
    <source>
        <dbReference type="Pfam" id="PF01156"/>
    </source>
</evidence>
<dbReference type="CDD" id="cd02649">
    <property type="entry name" value="nuc_hydro_CeIAG"/>
    <property type="match status" value="1"/>
</dbReference>
<evidence type="ECO:0000256" key="1">
    <source>
        <dbReference type="ARBA" id="ARBA00022801"/>
    </source>
</evidence>
<dbReference type="InterPro" id="IPR001910">
    <property type="entry name" value="Inosine/uridine_hydrolase_dom"/>
</dbReference>
<evidence type="ECO:0000256" key="2">
    <source>
        <dbReference type="ARBA" id="ARBA00023295"/>
    </source>
</evidence>
<keyword evidence="2" id="KW-0326">Glycosidase</keyword>
<dbReference type="PANTHER" id="PTHR12304:SF4">
    <property type="entry name" value="URIDINE NUCLEOSIDASE"/>
    <property type="match status" value="1"/>
</dbReference>
<dbReference type="GO" id="GO:0008477">
    <property type="term" value="F:purine nucleosidase activity"/>
    <property type="evidence" value="ECO:0007669"/>
    <property type="project" value="TreeGrafter"/>
</dbReference>
<dbReference type="PROSITE" id="PS01247">
    <property type="entry name" value="IUNH"/>
    <property type="match status" value="1"/>
</dbReference>
<feature type="domain" description="Inosine/uridine-preferring nucleoside hydrolase" evidence="3">
    <location>
        <begin position="5"/>
        <end position="296"/>
    </location>
</feature>
<reference evidence="4 5" key="1">
    <citation type="journal article" date="2019" name="Nat. Microbiol.">
        <title>Mediterranean grassland soil C-N compound turnover is dependent on rainfall and depth, and is mediated by genomically divergent microorganisms.</title>
        <authorList>
            <person name="Diamond S."/>
            <person name="Andeer P.F."/>
            <person name="Li Z."/>
            <person name="Crits-Christoph A."/>
            <person name="Burstein D."/>
            <person name="Anantharaman K."/>
            <person name="Lane K.R."/>
            <person name="Thomas B.C."/>
            <person name="Pan C."/>
            <person name="Northen T.R."/>
            <person name="Banfield J.F."/>
        </authorList>
    </citation>
    <scope>NUCLEOTIDE SEQUENCE [LARGE SCALE GENOMIC DNA]</scope>
    <source>
        <strain evidence="4">NP_8</strain>
    </source>
</reference>
<dbReference type="InterPro" id="IPR036452">
    <property type="entry name" value="Ribo_hydro-like"/>
</dbReference>
<evidence type="ECO:0000313" key="4">
    <source>
        <dbReference type="EMBL" id="TMI76058.1"/>
    </source>
</evidence>
<dbReference type="GO" id="GO:0045437">
    <property type="term" value="F:uridine nucleosidase activity"/>
    <property type="evidence" value="ECO:0007669"/>
    <property type="project" value="UniProtKB-ARBA"/>
</dbReference>
<dbReference type="PANTHER" id="PTHR12304">
    <property type="entry name" value="INOSINE-URIDINE PREFERRING NUCLEOSIDE HYDROLASE"/>
    <property type="match status" value="1"/>
</dbReference>